<protein>
    <submittedName>
        <fullName evidence="2">DUF4189 domain-containing protein</fullName>
    </submittedName>
</protein>
<dbReference type="RefSeq" id="WP_316427009.1">
    <property type="nucleotide sequence ID" value="NZ_CP130144.1"/>
</dbReference>
<name>A0AA96WT96_LEPBY</name>
<dbReference type="Pfam" id="PF13827">
    <property type="entry name" value="DUF4189"/>
    <property type="match status" value="1"/>
</dbReference>
<reference evidence="2" key="1">
    <citation type="journal article" date="2023" name="Plants (Basel)">
        <title>Genomic Analysis of Leptolyngbya boryana CZ1 Reveals Efficient Carbon Fixation Modules.</title>
        <authorList>
            <person name="Bai X."/>
            <person name="Wang H."/>
            <person name="Cheng W."/>
            <person name="Wang J."/>
            <person name="Ma M."/>
            <person name="Hu H."/>
            <person name="Song Z."/>
            <person name="Ma H."/>
            <person name="Fan Y."/>
            <person name="Du C."/>
            <person name="Xu J."/>
        </authorList>
    </citation>
    <scope>NUCLEOTIDE SEQUENCE</scope>
    <source>
        <strain evidence="2">CZ1</strain>
    </source>
</reference>
<feature type="domain" description="DUF4189" evidence="1">
    <location>
        <begin position="95"/>
        <end position="174"/>
    </location>
</feature>
<dbReference type="InterPro" id="IPR025240">
    <property type="entry name" value="DUF4189"/>
</dbReference>
<dbReference type="AlphaFoldDB" id="A0AA96WT96"/>
<organism evidence="2">
    <name type="scientific">Leptolyngbya boryana CZ1</name>
    <dbReference type="NCBI Taxonomy" id="3060204"/>
    <lineage>
        <taxon>Bacteria</taxon>
        <taxon>Bacillati</taxon>
        <taxon>Cyanobacteriota</taxon>
        <taxon>Cyanophyceae</taxon>
        <taxon>Leptolyngbyales</taxon>
        <taxon>Leptolyngbyaceae</taxon>
        <taxon>Leptolyngbya group</taxon>
        <taxon>Leptolyngbya</taxon>
    </lineage>
</organism>
<reference evidence="2" key="2">
    <citation type="submission" date="2023-07" db="EMBL/GenBank/DDBJ databases">
        <authorList>
            <person name="Bai X.-H."/>
            <person name="Wang H.-H."/>
            <person name="Wang J."/>
            <person name="Ma M.-Y."/>
            <person name="Hu H.-H."/>
            <person name="Song Z.-L."/>
            <person name="Ma H.-G."/>
            <person name="Fan Y."/>
            <person name="Du C.-Y."/>
            <person name="Xu J.-C."/>
        </authorList>
    </citation>
    <scope>NUCLEOTIDE SEQUENCE</scope>
    <source>
        <strain evidence="2">CZ1</strain>
    </source>
</reference>
<gene>
    <name evidence="2" type="ORF">Q2T42_26230</name>
</gene>
<sequence>MNLVRCSSLSTKLALPAFSITVTLTSAVISNVPAHAGNICPPGTYQQGGGNAGWIGCAPIPGNDPAPSQPSRPSGYWKHSHGALVWGNYPDGRPNFAWTAEYNSREQAKIDAMNLCTTKLQNCRLANEFSNGFLVVVKDSKGTLYQGFHEKRRRAERNARRACQSAGGKDCKVEQIVNSSPRFYRY</sequence>
<proteinExistence type="predicted"/>
<evidence type="ECO:0000313" key="2">
    <source>
        <dbReference type="EMBL" id="WNZ45291.1"/>
    </source>
</evidence>
<dbReference type="EMBL" id="CP130144">
    <property type="protein sequence ID" value="WNZ45291.1"/>
    <property type="molecule type" value="Genomic_DNA"/>
</dbReference>
<evidence type="ECO:0000259" key="1">
    <source>
        <dbReference type="Pfam" id="PF13827"/>
    </source>
</evidence>
<accession>A0AA96WT96</accession>